<dbReference type="AlphaFoldDB" id="A0A561C7R9"/>
<organism evidence="3 4">
    <name type="scientific">Variovorax beijingensis</name>
    <dbReference type="NCBI Taxonomy" id="2496117"/>
    <lineage>
        <taxon>Bacteria</taxon>
        <taxon>Pseudomonadati</taxon>
        <taxon>Pseudomonadota</taxon>
        <taxon>Betaproteobacteria</taxon>
        <taxon>Burkholderiales</taxon>
        <taxon>Comamonadaceae</taxon>
        <taxon>Variovorax</taxon>
    </lineage>
</organism>
<accession>A0A561C7R9</accession>
<comment type="caution">
    <text evidence="3">The sequence shown here is derived from an EMBL/GenBank/DDBJ whole genome shotgun (WGS) entry which is preliminary data.</text>
</comment>
<dbReference type="GO" id="GO:0004519">
    <property type="term" value="F:endonuclease activity"/>
    <property type="evidence" value="ECO:0007669"/>
    <property type="project" value="UniProtKB-KW"/>
</dbReference>
<evidence type="ECO:0000259" key="2">
    <source>
        <dbReference type="Pfam" id="PF15635"/>
    </source>
</evidence>
<dbReference type="Pfam" id="PF13665">
    <property type="entry name" value="Tox-PAAR-like"/>
    <property type="match status" value="1"/>
</dbReference>
<keyword evidence="3" id="KW-0378">Hydrolase</keyword>
<evidence type="ECO:0000313" key="3">
    <source>
        <dbReference type="EMBL" id="TWD87263.1"/>
    </source>
</evidence>
<dbReference type="Proteomes" id="UP000319722">
    <property type="component" value="Unassembled WGS sequence"/>
</dbReference>
<proteinExistence type="predicted"/>
<keyword evidence="3" id="KW-0540">Nuclease</keyword>
<name>A0A561C7R9_9BURK</name>
<sequence length="377" mass="39813">MANQVFANGREVACKAGAGKTICATPDVCMTPPENPATPPGVPVPYPNTGLASDTTDGSRSVQISGQEIMLKNKSYFKTSSGDEAGSAAKKGVISSKNKGKVYFIDWSMDVKFEGENAVRHLDKTTNNHGSPTANESIPWPFVDSMADGNIDKTACDGDKAREERACAEYKPAKKGGKDVCAETGLGGDFASIKGDLPGAAKRASENECAAARRCRLVPYQASPKVEDGIKGCCPAQTGDHIVPKSSFFKDSYGGSPMTGWKKYRMEDAPCMCTEGGSCSGTHGLRHTHHKTTSSVPNGTHRPFDEEVTHCAAGAKAVAPHCDQKCIEAQLKEGHKGLGDTSKDVKHSSTGKTDIEHYSSLQDTINKTAGSLGAPLP</sequence>
<keyword evidence="3" id="KW-0255">Endonuclease</keyword>
<evidence type="ECO:0000313" key="4">
    <source>
        <dbReference type="Proteomes" id="UP000319722"/>
    </source>
</evidence>
<evidence type="ECO:0000256" key="1">
    <source>
        <dbReference type="SAM" id="MobiDB-lite"/>
    </source>
</evidence>
<feature type="domain" description="Tox-GHH2" evidence="2">
    <location>
        <begin position="237"/>
        <end position="335"/>
    </location>
</feature>
<gene>
    <name evidence="3" type="ORF">FB547_103245</name>
</gene>
<dbReference type="Pfam" id="PF15635">
    <property type="entry name" value="Tox-GHH2"/>
    <property type="match status" value="1"/>
</dbReference>
<dbReference type="InterPro" id="IPR028917">
    <property type="entry name" value="Tox-GHH2_domain"/>
</dbReference>
<dbReference type="OrthoDB" id="8073614at2"/>
<reference evidence="3 4" key="1">
    <citation type="submission" date="2019-06" db="EMBL/GenBank/DDBJ databases">
        <title>Sorghum-associated microbial communities from plants grown in Nebraska, USA.</title>
        <authorList>
            <person name="Schachtman D."/>
        </authorList>
    </citation>
    <scope>NUCLEOTIDE SEQUENCE [LARGE SCALE GENOMIC DNA]</scope>
    <source>
        <strain evidence="3 4">T529</strain>
    </source>
</reference>
<dbReference type="RefSeq" id="WP_145742425.1">
    <property type="nucleotide sequence ID" value="NZ_VIVL01000003.1"/>
</dbReference>
<dbReference type="EMBL" id="VIVL01000003">
    <property type="protein sequence ID" value="TWD87263.1"/>
    <property type="molecule type" value="Genomic_DNA"/>
</dbReference>
<protein>
    <submittedName>
        <fullName evidence="3">HNH/endonuclease VII toxin of polymorphic toxin system</fullName>
    </submittedName>
</protein>
<feature type="region of interest" description="Disordered" evidence="1">
    <location>
        <begin position="336"/>
        <end position="357"/>
    </location>
</feature>